<evidence type="ECO:0000313" key="1">
    <source>
        <dbReference type="EMBL" id="MFC7353048.1"/>
    </source>
</evidence>
<dbReference type="EMBL" id="JBHTCK010000005">
    <property type="protein sequence ID" value="MFC7353048.1"/>
    <property type="molecule type" value="Genomic_DNA"/>
</dbReference>
<dbReference type="PANTHER" id="PTHR34817:SF1">
    <property type="entry name" value="NUCLEOTIDYLTRANSFERASE"/>
    <property type="match status" value="1"/>
</dbReference>
<keyword evidence="2" id="KW-1185">Reference proteome</keyword>
<accession>A0ABW2MGT3</accession>
<dbReference type="RefSeq" id="WP_103538234.1">
    <property type="nucleotide sequence ID" value="NZ_JBHTCK010000005.1"/>
</dbReference>
<name>A0ABW2MGT3_9ACTN</name>
<organism evidence="1 2">
    <name type="scientific">Streptomyces caviscabies</name>
    <dbReference type="NCBI Taxonomy" id="90079"/>
    <lineage>
        <taxon>Bacteria</taxon>
        <taxon>Bacillati</taxon>
        <taxon>Actinomycetota</taxon>
        <taxon>Actinomycetes</taxon>
        <taxon>Kitasatosporales</taxon>
        <taxon>Streptomycetaceae</taxon>
        <taxon>Streptomyces</taxon>
    </lineage>
</organism>
<gene>
    <name evidence="1" type="ORF">ACFQW9_20580</name>
</gene>
<evidence type="ECO:0000313" key="2">
    <source>
        <dbReference type="Proteomes" id="UP001596509"/>
    </source>
</evidence>
<dbReference type="Pfam" id="PF10127">
    <property type="entry name" value="RlaP"/>
    <property type="match status" value="1"/>
</dbReference>
<dbReference type="Proteomes" id="UP001596509">
    <property type="component" value="Unassembled WGS sequence"/>
</dbReference>
<comment type="caution">
    <text evidence="1">The sequence shown here is derived from an EMBL/GenBank/DDBJ whole genome shotgun (WGS) entry which is preliminary data.</text>
</comment>
<dbReference type="InterPro" id="IPR018775">
    <property type="entry name" value="RlaP"/>
</dbReference>
<sequence>MTTAIDDLLARAGLPVTDLRPDLEHAPGPLAFATVSGAHLYGFPSRDSDVDLRGVHVLPAEDLLGLHEPEETRTRMWERDGVELDLVTHDLRKFVRLMLRPNGYVLEQLLSPLVVHTGPLHTELTALSPGVLTRNHAHHYRGFAVTQWRLYGNTGELKPLLYTFRALLTGIHLMRTGEVLAHLPTLIEGTDAPAYLPDLIAAKAEAEHGTATTGPDEETLARDVTELHRVLDEARTRSRLPDAVTVLQDLHDLVVRARLAALRDV</sequence>
<protein>
    <submittedName>
        <fullName evidence="1">DNA polymerase beta superfamily protein</fullName>
    </submittedName>
</protein>
<proteinExistence type="predicted"/>
<dbReference type="PANTHER" id="PTHR34817">
    <property type="entry name" value="NUCLEOTIDYLTRANSFERASE"/>
    <property type="match status" value="1"/>
</dbReference>
<reference evidence="2" key="1">
    <citation type="journal article" date="2019" name="Int. J. Syst. Evol. Microbiol.">
        <title>The Global Catalogue of Microorganisms (GCM) 10K type strain sequencing project: providing services to taxonomists for standard genome sequencing and annotation.</title>
        <authorList>
            <consortium name="The Broad Institute Genomics Platform"/>
            <consortium name="The Broad Institute Genome Sequencing Center for Infectious Disease"/>
            <person name="Wu L."/>
            <person name="Ma J."/>
        </authorList>
    </citation>
    <scope>NUCLEOTIDE SEQUENCE [LARGE SCALE GENOMIC DNA]</scope>
    <source>
        <strain evidence="2">ICMP 19430</strain>
    </source>
</reference>